<dbReference type="SUPFAM" id="SSF51161">
    <property type="entry name" value="Trimeric LpxA-like enzymes"/>
    <property type="match status" value="1"/>
</dbReference>
<protein>
    <submittedName>
        <fullName evidence="3">Exopolysaccharide biosynthesis protein, acetyltransferase</fullName>
    </submittedName>
</protein>
<sequence>MQDNTQQSTIRHGQYCLFKINPNAAQVSYGENSELRDFVTILVSNNAKLLIGNNVFINSYSSINCLQEIEIGDHTLIGEGVRMYDHNHKYDQEKIEGNIFYMAPIKIGKHCWIGSNVVILKGVTIGDHCVIGAGCVVHKDIPAGSVVLNKQELIVKEIK</sequence>
<dbReference type="GO" id="GO:0005829">
    <property type="term" value="C:cytosol"/>
    <property type="evidence" value="ECO:0007669"/>
    <property type="project" value="TreeGrafter"/>
</dbReference>
<comment type="caution">
    <text evidence="3">The sequence shown here is derived from an EMBL/GenBank/DDBJ whole genome shotgun (WGS) entry which is preliminary data.</text>
</comment>
<reference evidence="3 4" key="1">
    <citation type="journal article" date="2010" name="Vet. Microbiol.">
        <title>Production of haemolysins by strains of the Actinobacillus minor/porcitonsillarum complex.</title>
        <authorList>
            <person name="Arya G."/>
            <person name="Niven D.F."/>
        </authorList>
    </citation>
    <scope>NUCLEOTIDE SEQUENCE [LARGE SCALE GENOMIC DNA]</scope>
    <source>
        <strain evidence="3 4">NM305</strain>
    </source>
</reference>
<accession>C5S248</accession>
<organism evidence="3 4">
    <name type="scientific">Actinobacillus minor NM305</name>
    <dbReference type="NCBI Taxonomy" id="637911"/>
    <lineage>
        <taxon>Bacteria</taxon>
        <taxon>Pseudomonadati</taxon>
        <taxon>Pseudomonadota</taxon>
        <taxon>Gammaproteobacteria</taxon>
        <taxon>Pasteurellales</taxon>
        <taxon>Pasteurellaceae</taxon>
        <taxon>Actinobacillus</taxon>
    </lineage>
</organism>
<dbReference type="eggNOG" id="COG0110">
    <property type="taxonomic scope" value="Bacteria"/>
</dbReference>
<evidence type="ECO:0000313" key="3">
    <source>
        <dbReference type="EMBL" id="EER46975.1"/>
    </source>
</evidence>
<dbReference type="InterPro" id="IPR001451">
    <property type="entry name" value="Hexapep"/>
</dbReference>
<dbReference type="OrthoDB" id="9815592at2"/>
<dbReference type="Proteomes" id="UP000005532">
    <property type="component" value="Unassembled WGS sequence"/>
</dbReference>
<comment type="similarity">
    <text evidence="1">Belongs to the transferase hexapeptide repeat family.</text>
</comment>
<keyword evidence="2 3" id="KW-0808">Transferase</keyword>
<dbReference type="EMBL" id="ACQL01000097">
    <property type="protein sequence ID" value="EER46975.1"/>
    <property type="molecule type" value="Genomic_DNA"/>
</dbReference>
<evidence type="ECO:0000256" key="1">
    <source>
        <dbReference type="ARBA" id="ARBA00007274"/>
    </source>
</evidence>
<dbReference type="Gene3D" id="2.160.10.10">
    <property type="entry name" value="Hexapeptide repeat proteins"/>
    <property type="match status" value="1"/>
</dbReference>
<dbReference type="CDD" id="cd04647">
    <property type="entry name" value="LbH_MAT_like"/>
    <property type="match status" value="1"/>
</dbReference>
<dbReference type="InterPro" id="IPR051159">
    <property type="entry name" value="Hexapeptide_acetyltransf"/>
</dbReference>
<dbReference type="RefSeq" id="WP_005824119.1">
    <property type="nucleotide sequence ID" value="NZ_ACQL01000097.1"/>
</dbReference>
<dbReference type="PANTHER" id="PTHR23416:SF23">
    <property type="entry name" value="ACETYLTRANSFERASE C18B11.09C-RELATED"/>
    <property type="match status" value="1"/>
</dbReference>
<proteinExistence type="inferred from homology"/>
<dbReference type="GO" id="GO:0008374">
    <property type="term" value="F:O-acyltransferase activity"/>
    <property type="evidence" value="ECO:0007669"/>
    <property type="project" value="TreeGrafter"/>
</dbReference>
<dbReference type="PANTHER" id="PTHR23416">
    <property type="entry name" value="SIALIC ACID SYNTHASE-RELATED"/>
    <property type="match status" value="1"/>
</dbReference>
<evidence type="ECO:0000313" key="4">
    <source>
        <dbReference type="Proteomes" id="UP000005532"/>
    </source>
</evidence>
<dbReference type="InterPro" id="IPR011004">
    <property type="entry name" value="Trimer_LpxA-like_sf"/>
</dbReference>
<evidence type="ECO:0000256" key="2">
    <source>
        <dbReference type="ARBA" id="ARBA00022679"/>
    </source>
</evidence>
<name>C5S248_9PAST</name>
<dbReference type="Pfam" id="PF00132">
    <property type="entry name" value="Hexapep"/>
    <property type="match status" value="1"/>
</dbReference>
<gene>
    <name evidence="3" type="ORF">AM305_09736</name>
</gene>
<dbReference type="AlphaFoldDB" id="C5S248"/>